<dbReference type="PANTHER" id="PTHR24302">
    <property type="entry name" value="CYTOCHROME P450 FAMILY 3"/>
    <property type="match status" value="1"/>
</dbReference>
<dbReference type="PROSITE" id="PS00086">
    <property type="entry name" value="CYTOCHROME_P450"/>
    <property type="match status" value="1"/>
</dbReference>
<evidence type="ECO:0000313" key="13">
    <source>
        <dbReference type="Proteomes" id="UP000593567"/>
    </source>
</evidence>
<keyword evidence="7 10" id="KW-0503">Monooxygenase</keyword>
<keyword evidence="4 9" id="KW-0479">Metal-binding</keyword>
<evidence type="ECO:0000256" key="7">
    <source>
        <dbReference type="ARBA" id="ARBA00023033"/>
    </source>
</evidence>
<evidence type="ECO:0000256" key="9">
    <source>
        <dbReference type="PIRSR" id="PIRSR602401-1"/>
    </source>
</evidence>
<keyword evidence="3 9" id="KW-0349">Heme</keyword>
<keyword evidence="5 10" id="KW-0560">Oxidoreductase</keyword>
<comment type="caution">
    <text evidence="12">The sequence shown here is derived from an EMBL/GenBank/DDBJ whole genome shotgun (WGS) entry which is preliminary data.</text>
</comment>
<dbReference type="InterPro" id="IPR050705">
    <property type="entry name" value="Cytochrome_P450_3A"/>
</dbReference>
<feature type="transmembrane region" description="Helical" evidence="11">
    <location>
        <begin position="6"/>
        <end position="26"/>
    </location>
</feature>
<dbReference type="Gene3D" id="1.10.630.10">
    <property type="entry name" value="Cytochrome P450"/>
    <property type="match status" value="1"/>
</dbReference>
<comment type="function">
    <text evidence="8">Cytochromes P450 are a group of heme-thiolate monooxygenases. They oxidize a variety of structurally unrelated compounds, including steroids, fatty acids, and xenobiotics.</text>
</comment>
<evidence type="ECO:0000256" key="3">
    <source>
        <dbReference type="ARBA" id="ARBA00022617"/>
    </source>
</evidence>
<dbReference type="SUPFAM" id="SSF48264">
    <property type="entry name" value="Cytochrome P450"/>
    <property type="match status" value="1"/>
</dbReference>
<dbReference type="Pfam" id="PF00067">
    <property type="entry name" value="p450"/>
    <property type="match status" value="1"/>
</dbReference>
<evidence type="ECO:0000256" key="2">
    <source>
        <dbReference type="ARBA" id="ARBA00010617"/>
    </source>
</evidence>
<feature type="binding site" description="axial binding residue" evidence="9">
    <location>
        <position position="421"/>
    </location>
    <ligand>
        <name>heme</name>
        <dbReference type="ChEBI" id="CHEBI:30413"/>
    </ligand>
    <ligandPart>
        <name>Fe</name>
        <dbReference type="ChEBI" id="CHEBI:18248"/>
    </ligandPart>
</feature>
<evidence type="ECO:0000256" key="8">
    <source>
        <dbReference type="ARBA" id="ARBA00043906"/>
    </source>
</evidence>
<dbReference type="GO" id="GO:0020037">
    <property type="term" value="F:heme binding"/>
    <property type="evidence" value="ECO:0007669"/>
    <property type="project" value="InterPro"/>
</dbReference>
<evidence type="ECO:0000256" key="10">
    <source>
        <dbReference type="RuleBase" id="RU000461"/>
    </source>
</evidence>
<dbReference type="EMBL" id="VXIV02001817">
    <property type="protein sequence ID" value="KAF6029392.1"/>
    <property type="molecule type" value="Genomic_DNA"/>
</dbReference>
<dbReference type="PRINTS" id="PR00463">
    <property type="entry name" value="EP450I"/>
</dbReference>
<reference evidence="12" key="1">
    <citation type="submission" date="2020-06" db="EMBL/GenBank/DDBJ databases">
        <title>Draft genome of Bugula neritina, a colonial animal packing powerful symbionts and potential medicines.</title>
        <authorList>
            <person name="Rayko M."/>
        </authorList>
    </citation>
    <scope>NUCLEOTIDE SEQUENCE [LARGE SCALE GENOMIC DNA]</scope>
    <source>
        <strain evidence="12">Kwan_BN1</strain>
    </source>
</reference>
<organism evidence="12 13">
    <name type="scientific">Bugula neritina</name>
    <name type="common">Brown bryozoan</name>
    <name type="synonym">Sertularia neritina</name>
    <dbReference type="NCBI Taxonomy" id="10212"/>
    <lineage>
        <taxon>Eukaryota</taxon>
        <taxon>Metazoa</taxon>
        <taxon>Spiralia</taxon>
        <taxon>Lophotrochozoa</taxon>
        <taxon>Bryozoa</taxon>
        <taxon>Gymnolaemata</taxon>
        <taxon>Cheilostomatida</taxon>
        <taxon>Flustrina</taxon>
        <taxon>Buguloidea</taxon>
        <taxon>Bugulidae</taxon>
        <taxon>Bugula</taxon>
    </lineage>
</organism>
<dbReference type="GO" id="GO:0005506">
    <property type="term" value="F:iron ion binding"/>
    <property type="evidence" value="ECO:0007669"/>
    <property type="project" value="InterPro"/>
</dbReference>
<keyword evidence="11" id="KW-1133">Transmembrane helix</keyword>
<dbReference type="AlphaFoldDB" id="A0A7J7JSQ5"/>
<dbReference type="InterPro" id="IPR001128">
    <property type="entry name" value="Cyt_P450"/>
</dbReference>
<keyword evidence="11" id="KW-0472">Membrane</keyword>
<keyword evidence="6 9" id="KW-0408">Iron</keyword>
<dbReference type="InterPro" id="IPR017972">
    <property type="entry name" value="Cyt_P450_CS"/>
</dbReference>
<dbReference type="InterPro" id="IPR036396">
    <property type="entry name" value="Cyt_P450_sf"/>
</dbReference>
<evidence type="ECO:0000313" key="12">
    <source>
        <dbReference type="EMBL" id="KAF6029392.1"/>
    </source>
</evidence>
<proteinExistence type="inferred from homology"/>
<gene>
    <name evidence="12" type="ORF">EB796_012271</name>
</gene>
<evidence type="ECO:0000256" key="6">
    <source>
        <dbReference type="ARBA" id="ARBA00023004"/>
    </source>
</evidence>
<name>A0A7J7JSQ5_BUGNE</name>
<dbReference type="Proteomes" id="UP000593567">
    <property type="component" value="Unassembled WGS sequence"/>
</dbReference>
<evidence type="ECO:0000256" key="4">
    <source>
        <dbReference type="ARBA" id="ARBA00022723"/>
    </source>
</evidence>
<comment type="cofactor">
    <cofactor evidence="1 9">
        <name>heme</name>
        <dbReference type="ChEBI" id="CHEBI:30413"/>
    </cofactor>
</comment>
<dbReference type="PANTHER" id="PTHR24302:SF15">
    <property type="entry name" value="FATTY-ACID PEROXYGENASE"/>
    <property type="match status" value="1"/>
</dbReference>
<dbReference type="PRINTS" id="PR00385">
    <property type="entry name" value="P450"/>
</dbReference>
<dbReference type="GO" id="GO:0016705">
    <property type="term" value="F:oxidoreductase activity, acting on paired donors, with incorporation or reduction of molecular oxygen"/>
    <property type="evidence" value="ECO:0007669"/>
    <property type="project" value="InterPro"/>
</dbReference>
<dbReference type="InterPro" id="IPR002401">
    <property type="entry name" value="Cyt_P450_E_grp-I"/>
</dbReference>
<dbReference type="FunFam" id="1.10.630.10:FF:000182">
    <property type="entry name" value="Cytochrome P450 3A4"/>
    <property type="match status" value="1"/>
</dbReference>
<accession>A0A7J7JSQ5</accession>
<keyword evidence="13" id="KW-1185">Reference proteome</keyword>
<protein>
    <submittedName>
        <fullName evidence="12">CYP3A4</fullName>
    </submittedName>
</protein>
<dbReference type="OrthoDB" id="2789670at2759"/>
<keyword evidence="11" id="KW-0812">Transmembrane</keyword>
<evidence type="ECO:0000256" key="11">
    <source>
        <dbReference type="SAM" id="Phobius"/>
    </source>
</evidence>
<sequence>MEILGLEVPLWVSLTTIILSLLYWYGTSTFNTFKKMGVPYQPAYIPFVGHMIELMTTSMSDHQEKYAKKFPGKVYGMFQGRTPVLKVADAEPVVEEDSISDNSIVSTTSDHWKHVRTILAPTFTSGKLKQMYPVIQRCSQRFVKHLKSTEGAPIAIKDYASGYTMDVIASTAFGMDLDVQETTDHEFIYHAKKFFGLPTDDRIITRIKSFFNILSSFLLSKAIRNFLGLFVDMSFSGLETLNYLEGLAHAVLDQNKDQIERKNLDYSRFNQKGCDANAAIFISAGYETTASTLQFFFYLMAVHPDIQNKLYSSILEVADEKGECSYEELKKLEYLDWCIDETMRIFPIGTRLERVASRDITIKGVKIPKGMTINMSIYNMHRDSDYWTDPNTFNPDRFAPENQTDIQQYAFIPFGSGGRKCIASRLALLEMKVVIIKSLTEFRYEACADTPKLRELTFQDLAIGLLTPASPTCFCRTKRIRIICRLL</sequence>
<evidence type="ECO:0000256" key="5">
    <source>
        <dbReference type="ARBA" id="ARBA00023002"/>
    </source>
</evidence>
<evidence type="ECO:0000256" key="1">
    <source>
        <dbReference type="ARBA" id="ARBA00001971"/>
    </source>
</evidence>
<comment type="similarity">
    <text evidence="2 10">Belongs to the cytochrome P450 family.</text>
</comment>
<dbReference type="GO" id="GO:0008395">
    <property type="term" value="F:steroid hydroxylase activity"/>
    <property type="evidence" value="ECO:0007669"/>
    <property type="project" value="TreeGrafter"/>
</dbReference>